<keyword evidence="3 12" id="KW-0812">Transmembrane</keyword>
<comment type="subunit">
    <text evidence="12">F-type ATPases have 2 components, F(1) - the catalytic core - and F(0) - the membrane proton channel. F(1) has five subunits: alpha(3), beta(3), gamma(1), delta(1), epsilon(1). F(0) has four main subunits: a(1), b(1), b'(1) and c(10-14). The alpha and beta chains form an alternating ring which encloses part of the gamma chain. F(1) is attached to F(0) by a central stalk formed by the gamma and epsilon chains, while a peripheral stalk is formed by the delta, b and b' chains.</text>
</comment>
<dbReference type="Pfam" id="PF00430">
    <property type="entry name" value="ATP-synt_B"/>
    <property type="match status" value="1"/>
</dbReference>
<keyword evidence="4 12" id="KW-0375">Hydrogen ion transport</keyword>
<dbReference type="SUPFAM" id="SSF81573">
    <property type="entry name" value="F1F0 ATP synthase subunit B, membrane domain"/>
    <property type="match status" value="1"/>
</dbReference>
<reference evidence="15 16" key="1">
    <citation type="submission" date="2019-01" db="EMBL/GenBank/DDBJ databases">
        <authorList>
            <person name="Brito A."/>
        </authorList>
    </citation>
    <scope>NUCLEOTIDE SEQUENCE [LARGE SCALE GENOMIC DNA]</scope>
    <source>
        <strain evidence="15">1</strain>
    </source>
</reference>
<comment type="function">
    <text evidence="10 12">F(1)F(0) ATP synthase produces ATP from ADP in the presence of a proton or sodium gradient. F-type ATPases consist of two structural domains, F(1) containing the extramembraneous catalytic core and F(0) containing the membrane proton channel, linked together by a central stalk and a peripheral stalk. During catalysis, ATP synthesis in the catalytic domain of F(1) is coupled via a rotary mechanism of the central stalk subunits to proton translocation.</text>
</comment>
<keyword evidence="14" id="KW-0175">Coiled coil</keyword>
<evidence type="ECO:0000256" key="12">
    <source>
        <dbReference type="HAMAP-Rule" id="MF_01398"/>
    </source>
</evidence>
<evidence type="ECO:0000256" key="3">
    <source>
        <dbReference type="ARBA" id="ARBA00022692"/>
    </source>
</evidence>
<dbReference type="GO" id="GO:0012505">
    <property type="term" value="C:endomembrane system"/>
    <property type="evidence" value="ECO:0007669"/>
    <property type="project" value="UniProtKB-SubCell"/>
</dbReference>
<keyword evidence="9 12" id="KW-0066">ATP synthesis</keyword>
<dbReference type="GO" id="GO:0031676">
    <property type="term" value="C:plasma membrane-derived thylakoid membrane"/>
    <property type="evidence" value="ECO:0007669"/>
    <property type="project" value="UniProtKB-SubCell"/>
</dbReference>
<dbReference type="GO" id="GO:0046933">
    <property type="term" value="F:proton-transporting ATP synthase activity, rotational mechanism"/>
    <property type="evidence" value="ECO:0007669"/>
    <property type="project" value="UniProtKB-UniRule"/>
</dbReference>
<dbReference type="PANTHER" id="PTHR34264">
    <property type="entry name" value="ATP SYNTHASE SUBUNIT B, CHLOROPLASTIC"/>
    <property type="match status" value="1"/>
</dbReference>
<dbReference type="NCBIfam" id="TIGR01144">
    <property type="entry name" value="ATP_synt_b"/>
    <property type="match status" value="1"/>
</dbReference>
<evidence type="ECO:0000256" key="1">
    <source>
        <dbReference type="ARBA" id="ARBA00022448"/>
    </source>
</evidence>
<organism evidence="15 16">
    <name type="scientific">Hyella patelloides LEGE 07179</name>
    <dbReference type="NCBI Taxonomy" id="945734"/>
    <lineage>
        <taxon>Bacteria</taxon>
        <taxon>Bacillati</taxon>
        <taxon>Cyanobacteriota</taxon>
        <taxon>Cyanophyceae</taxon>
        <taxon>Pleurocapsales</taxon>
        <taxon>Hyellaceae</taxon>
        <taxon>Hyella</taxon>
    </lineage>
</organism>
<accession>A0A563VRY1</accession>
<gene>
    <name evidence="12 15" type="primary">atpF</name>
    <name evidence="15" type="ORF">H1P_250010</name>
</gene>
<comment type="function">
    <text evidence="12">Component of the F(0) channel, it forms part of the peripheral stalk, linking F(1) to F(0).</text>
</comment>
<evidence type="ECO:0000256" key="8">
    <source>
        <dbReference type="ARBA" id="ARBA00023136"/>
    </source>
</evidence>
<dbReference type="HAMAP" id="MF_01398">
    <property type="entry name" value="ATP_synth_b_bprime"/>
    <property type="match status" value="1"/>
</dbReference>
<dbReference type="InterPro" id="IPR002146">
    <property type="entry name" value="ATP_synth_b/b'su_bac/chlpt"/>
</dbReference>
<dbReference type="RefSeq" id="WP_144864848.1">
    <property type="nucleotide sequence ID" value="NZ_LR213785.1"/>
</dbReference>
<keyword evidence="1 12" id="KW-0813">Transport</keyword>
<dbReference type="PANTHER" id="PTHR34264:SF3">
    <property type="entry name" value="ATP SYNTHASE SUBUNIT B, CHLOROPLASTIC"/>
    <property type="match status" value="1"/>
</dbReference>
<dbReference type="GO" id="GO:0045259">
    <property type="term" value="C:proton-transporting ATP synthase complex"/>
    <property type="evidence" value="ECO:0007669"/>
    <property type="project" value="UniProtKB-KW"/>
</dbReference>
<evidence type="ECO:0000256" key="13">
    <source>
        <dbReference type="RuleBase" id="RU003848"/>
    </source>
</evidence>
<feature type="transmembrane region" description="Helical" evidence="12">
    <location>
        <begin position="30"/>
        <end position="49"/>
    </location>
</feature>
<comment type="similarity">
    <text evidence="12 13">Belongs to the ATPase B chain family.</text>
</comment>
<evidence type="ECO:0000313" key="15">
    <source>
        <dbReference type="EMBL" id="VEP14218.1"/>
    </source>
</evidence>
<dbReference type="Gene3D" id="1.20.5.620">
    <property type="entry name" value="F1F0 ATP synthase subunit B, membrane domain"/>
    <property type="match status" value="1"/>
</dbReference>
<protein>
    <recommendedName>
        <fullName evidence="12">ATP synthase subunit b</fullName>
    </recommendedName>
    <alternativeName>
        <fullName evidence="12">ATP synthase F(0) sector subunit b</fullName>
    </alternativeName>
    <alternativeName>
        <fullName evidence="12">ATPase subunit I</fullName>
    </alternativeName>
    <alternativeName>
        <fullName evidence="12">F-type ATPase subunit b</fullName>
        <shortName evidence="12">F-ATPase subunit b</shortName>
    </alternativeName>
</protein>
<dbReference type="OrthoDB" id="461217at2"/>
<keyword evidence="7 12" id="KW-0793">Thylakoid</keyword>
<dbReference type="CDD" id="cd06503">
    <property type="entry name" value="ATP-synt_Fo_b"/>
    <property type="match status" value="1"/>
</dbReference>
<dbReference type="Proteomes" id="UP000320055">
    <property type="component" value="Unassembled WGS sequence"/>
</dbReference>
<evidence type="ECO:0000256" key="14">
    <source>
        <dbReference type="SAM" id="Coils"/>
    </source>
</evidence>
<evidence type="ECO:0000256" key="10">
    <source>
        <dbReference type="ARBA" id="ARBA00025198"/>
    </source>
</evidence>
<evidence type="ECO:0000256" key="6">
    <source>
        <dbReference type="ARBA" id="ARBA00023065"/>
    </source>
</evidence>
<evidence type="ECO:0000313" key="16">
    <source>
        <dbReference type="Proteomes" id="UP000320055"/>
    </source>
</evidence>
<dbReference type="EMBL" id="CAACVJ010000168">
    <property type="protein sequence ID" value="VEP14218.1"/>
    <property type="molecule type" value="Genomic_DNA"/>
</dbReference>
<evidence type="ECO:0000256" key="2">
    <source>
        <dbReference type="ARBA" id="ARBA00022547"/>
    </source>
</evidence>
<dbReference type="InterPro" id="IPR028987">
    <property type="entry name" value="ATP_synth_B-like_membr_sf"/>
</dbReference>
<sequence>MIDNFLYLAETHSEVEGGFGLNLDILDTNLINLLILIGIIYFYGSKIVGNILSERRAKIAEQIEEAEQRRKEAVVTLAEEEKKLSEAKETASKIISDAQANAQKAKETILAQGTKEVERLKASAEADLSSEEARAIAELKQRVSTLALEKVESQLPGMLDDSAQTTLIDRSIAQLGGA</sequence>
<name>A0A563VRY1_9CYAN</name>
<evidence type="ECO:0000256" key="11">
    <source>
        <dbReference type="ARBA" id="ARBA00037847"/>
    </source>
</evidence>
<evidence type="ECO:0000256" key="4">
    <source>
        <dbReference type="ARBA" id="ARBA00022781"/>
    </source>
</evidence>
<evidence type="ECO:0000256" key="9">
    <source>
        <dbReference type="ARBA" id="ARBA00023310"/>
    </source>
</evidence>
<keyword evidence="2 12" id="KW-0138">CF(0)</keyword>
<dbReference type="InterPro" id="IPR005864">
    <property type="entry name" value="ATP_synth_F0_bsu_bac"/>
</dbReference>
<evidence type="ECO:0000256" key="7">
    <source>
        <dbReference type="ARBA" id="ARBA00023078"/>
    </source>
</evidence>
<feature type="coiled-coil region" evidence="14">
    <location>
        <begin position="49"/>
        <end position="134"/>
    </location>
</feature>
<keyword evidence="16" id="KW-1185">Reference proteome</keyword>
<comment type="subcellular location">
    <subcellularLocation>
        <location evidence="12">Cellular thylakoid membrane</location>
        <topology evidence="12">Single-pass membrane protein</topology>
    </subcellularLocation>
    <subcellularLocation>
        <location evidence="11">Endomembrane system</location>
        <topology evidence="11">Single-pass membrane protein</topology>
    </subcellularLocation>
</comment>
<keyword evidence="5 12" id="KW-1133">Transmembrane helix</keyword>
<evidence type="ECO:0000256" key="5">
    <source>
        <dbReference type="ARBA" id="ARBA00022989"/>
    </source>
</evidence>
<proteinExistence type="inferred from homology"/>
<dbReference type="AlphaFoldDB" id="A0A563VRY1"/>
<keyword evidence="6 12" id="KW-0406">Ion transport</keyword>
<dbReference type="NCBIfam" id="NF005606">
    <property type="entry name" value="PRK07352.1"/>
    <property type="match status" value="1"/>
</dbReference>
<keyword evidence="8 12" id="KW-0472">Membrane</keyword>